<dbReference type="OrthoDB" id="5679266at2"/>
<proteinExistence type="predicted"/>
<comment type="caution">
    <text evidence="1">The sequence shown here is derived from an EMBL/GenBank/DDBJ whole genome shotgun (WGS) entry which is preliminary data.</text>
</comment>
<keyword evidence="2" id="KW-1185">Reference proteome</keyword>
<name>A0A1T0B204_9PAST</name>
<sequence length="203" mass="22935">MQIYFKNGFYFDDGLTSIPESAVEISHETYTALLQGQAAGKQIHTAENGKPILIDPQPSEYHQLENGQWVLSEENQATLFAEKKRRLINALANKADSFKDALLVGYPQAEIESFYRQEKEALAYQADNQAQTPMLRQIAEQRGVPFEILVQKVIEKSNQFALAVGVIIGQRQKFEDRILSAENEAQLAEIEEEGQAWQFNLAS</sequence>
<dbReference type="AlphaFoldDB" id="A0A1T0B204"/>
<dbReference type="EMBL" id="MUYB01000021">
    <property type="protein sequence ID" value="OOS04178.1"/>
    <property type="molecule type" value="Genomic_DNA"/>
</dbReference>
<evidence type="ECO:0000313" key="1">
    <source>
        <dbReference type="EMBL" id="OOS04178.1"/>
    </source>
</evidence>
<organism evidence="1 2">
    <name type="scientific">[Haemophilus] felis</name>
    <dbReference type="NCBI Taxonomy" id="123822"/>
    <lineage>
        <taxon>Bacteria</taxon>
        <taxon>Pseudomonadati</taxon>
        <taxon>Pseudomonadota</taxon>
        <taxon>Gammaproteobacteria</taxon>
        <taxon>Pasteurellales</taxon>
        <taxon>Pasteurellaceae</taxon>
    </lineage>
</organism>
<dbReference type="STRING" id="123822.B0188_05825"/>
<dbReference type="Proteomes" id="UP000190023">
    <property type="component" value="Unassembled WGS sequence"/>
</dbReference>
<accession>A0A1T0B204</accession>
<protein>
    <recommendedName>
        <fullName evidence="3">Phage tail protein</fullName>
    </recommendedName>
</protein>
<reference evidence="1 2" key="1">
    <citation type="submission" date="2017-02" db="EMBL/GenBank/DDBJ databases">
        <title>Draft genome sequence of Haemophilus felis CCUG 31170 type strain.</title>
        <authorList>
            <person name="Engstrom-Jakobsson H."/>
            <person name="Salva-Serra F."/>
            <person name="Thorell K."/>
            <person name="Gonzales-Siles L."/>
            <person name="Karlsson R."/>
            <person name="Boulund F."/>
            <person name="Engstrand L."/>
            <person name="Kristiansson E."/>
            <person name="Moore E."/>
        </authorList>
    </citation>
    <scope>NUCLEOTIDE SEQUENCE [LARGE SCALE GENOMIC DNA]</scope>
    <source>
        <strain evidence="1 2">CCUG 31170</strain>
    </source>
</reference>
<gene>
    <name evidence="1" type="ORF">B0188_05825</name>
</gene>
<evidence type="ECO:0000313" key="2">
    <source>
        <dbReference type="Proteomes" id="UP000190023"/>
    </source>
</evidence>
<evidence type="ECO:0008006" key="3">
    <source>
        <dbReference type="Google" id="ProtNLM"/>
    </source>
</evidence>